<dbReference type="AlphaFoldDB" id="A0A344J6P9"/>
<protein>
    <recommendedName>
        <fullName evidence="6 10">UDP-glucose 4-epimerase</fullName>
        <ecNumber evidence="5 10">5.1.3.2</ecNumber>
    </recommendedName>
</protein>
<dbReference type="CDD" id="cd05247">
    <property type="entry name" value="UDP_G4E_1_SDR_e"/>
    <property type="match status" value="1"/>
</dbReference>
<dbReference type="UniPathway" id="UPA00214"/>
<proteinExistence type="inferred from homology"/>
<dbReference type="GO" id="GO:0003978">
    <property type="term" value="F:UDP-glucose 4-epimerase activity"/>
    <property type="evidence" value="ECO:0007669"/>
    <property type="project" value="UniProtKB-UniRule"/>
</dbReference>
<keyword evidence="13" id="KW-1185">Reference proteome</keyword>
<evidence type="ECO:0000313" key="13">
    <source>
        <dbReference type="Proteomes" id="UP000251842"/>
    </source>
</evidence>
<dbReference type="Gene3D" id="3.40.50.720">
    <property type="entry name" value="NAD(P)-binding Rossmann-like Domain"/>
    <property type="match status" value="1"/>
</dbReference>
<comment type="catalytic activity">
    <reaction evidence="1 10">
        <text>UDP-alpha-D-glucose = UDP-alpha-D-galactose</text>
        <dbReference type="Rhea" id="RHEA:22168"/>
        <dbReference type="ChEBI" id="CHEBI:58885"/>
        <dbReference type="ChEBI" id="CHEBI:66914"/>
        <dbReference type="EC" id="5.1.3.2"/>
    </reaction>
</comment>
<dbReference type="RefSeq" id="WP_112926922.1">
    <property type="nucleotide sequence ID" value="NZ_CP029556.1"/>
</dbReference>
<dbReference type="Proteomes" id="UP000251842">
    <property type="component" value="Chromosome"/>
</dbReference>
<reference evidence="13" key="1">
    <citation type="submission" date="2018-05" db="EMBL/GenBank/DDBJ databases">
        <title>Luteimonas pekinense sp. nov., isolated from human Meibomian gland secretions, Beijing, China.</title>
        <authorList>
            <person name="Wen T."/>
            <person name="Bai H."/>
            <person name="Lv H."/>
        </authorList>
    </citation>
    <scope>NUCLEOTIDE SEQUENCE [LARGE SCALE GENOMIC DNA]</scope>
    <source>
        <strain evidence="13">83-4</strain>
    </source>
</reference>
<dbReference type="KEGG" id="lue:DCD74_08425"/>
<comment type="pathway">
    <text evidence="3 10">Carbohydrate metabolism; galactose metabolism.</text>
</comment>
<dbReference type="Gene3D" id="3.90.25.10">
    <property type="entry name" value="UDP-galactose 4-epimerase, domain 1"/>
    <property type="match status" value="1"/>
</dbReference>
<dbReference type="EMBL" id="CP029556">
    <property type="protein sequence ID" value="AXA84709.1"/>
    <property type="molecule type" value="Genomic_DNA"/>
</dbReference>
<name>A0A344J6P9_9GAMM</name>
<dbReference type="EC" id="5.1.3.2" evidence="5 10"/>
<dbReference type="OrthoDB" id="9803010at2"/>
<evidence type="ECO:0000313" key="12">
    <source>
        <dbReference type="EMBL" id="AXA84709.1"/>
    </source>
</evidence>
<dbReference type="InterPro" id="IPR001509">
    <property type="entry name" value="Epimerase_deHydtase"/>
</dbReference>
<dbReference type="PANTHER" id="PTHR43725">
    <property type="entry name" value="UDP-GLUCOSE 4-EPIMERASE"/>
    <property type="match status" value="1"/>
</dbReference>
<evidence type="ECO:0000256" key="6">
    <source>
        <dbReference type="ARBA" id="ARBA00018569"/>
    </source>
</evidence>
<comment type="similarity">
    <text evidence="4 10">Belongs to the NAD(P)-dependent epimerase/dehydratase family.</text>
</comment>
<comment type="subunit">
    <text evidence="10">Homodimer.</text>
</comment>
<dbReference type="NCBIfam" id="TIGR01179">
    <property type="entry name" value="galE"/>
    <property type="match status" value="1"/>
</dbReference>
<evidence type="ECO:0000256" key="7">
    <source>
        <dbReference type="ARBA" id="ARBA00023027"/>
    </source>
</evidence>
<evidence type="ECO:0000256" key="3">
    <source>
        <dbReference type="ARBA" id="ARBA00004947"/>
    </source>
</evidence>
<evidence type="ECO:0000256" key="8">
    <source>
        <dbReference type="ARBA" id="ARBA00023235"/>
    </source>
</evidence>
<evidence type="ECO:0000256" key="2">
    <source>
        <dbReference type="ARBA" id="ARBA00001911"/>
    </source>
</evidence>
<dbReference type="SUPFAM" id="SSF51735">
    <property type="entry name" value="NAD(P)-binding Rossmann-fold domains"/>
    <property type="match status" value="1"/>
</dbReference>
<gene>
    <name evidence="12" type="primary">galE</name>
    <name evidence="12" type="ORF">DCD74_08425</name>
</gene>
<evidence type="ECO:0000256" key="5">
    <source>
        <dbReference type="ARBA" id="ARBA00013189"/>
    </source>
</evidence>
<comment type="cofactor">
    <cofactor evidence="2 10">
        <name>NAD(+)</name>
        <dbReference type="ChEBI" id="CHEBI:57540"/>
    </cofactor>
</comment>
<keyword evidence="8 10" id="KW-0413">Isomerase</keyword>
<evidence type="ECO:0000256" key="9">
    <source>
        <dbReference type="ARBA" id="ARBA00023277"/>
    </source>
</evidence>
<keyword evidence="7 10" id="KW-0520">NAD</keyword>
<evidence type="ECO:0000256" key="1">
    <source>
        <dbReference type="ARBA" id="ARBA00000083"/>
    </source>
</evidence>
<dbReference type="PANTHER" id="PTHR43725:SF53">
    <property type="entry name" value="UDP-ARABINOSE 4-EPIMERASE 1"/>
    <property type="match status" value="1"/>
</dbReference>
<keyword evidence="9 10" id="KW-0119">Carbohydrate metabolism</keyword>
<sequence>MNILVCGGAGYIGSHMSNALVDAGHDLVVLDNLSTGHAESVSGIELIVGDIADEAAMTKLLAERRFDAVMHFCASSLVGESVRDPLKYYRNNTAATLNLLSAMRDAGVGKLVFSSTAAVYGIPCSDLIDEAHPCKPINPYGTSKLFVERILADAAEAHGMRSVSLRYFNAAGASPRHRIGESHQPETHLIPNVMRAALEQGTPVSVFGSDYETRDGTCIRDFVHVDDLADAHLRAIDHMHANEGSHVFNLGSGQGYSVLEVIESVSRVTGVQVPVRYDRRRPGDPPVLVAASERARSDLGWQPRYVRIDDIVATAWEWHRAPAF</sequence>
<evidence type="ECO:0000259" key="11">
    <source>
        <dbReference type="Pfam" id="PF01370"/>
    </source>
</evidence>
<dbReference type="InterPro" id="IPR036291">
    <property type="entry name" value="NAD(P)-bd_dom_sf"/>
</dbReference>
<organism evidence="12 13">
    <name type="scientific">Solilutibacter oculi</name>
    <dbReference type="NCBI Taxonomy" id="2698682"/>
    <lineage>
        <taxon>Bacteria</taxon>
        <taxon>Pseudomonadati</taxon>
        <taxon>Pseudomonadota</taxon>
        <taxon>Gammaproteobacteria</taxon>
        <taxon>Lysobacterales</taxon>
        <taxon>Lysobacteraceae</taxon>
        <taxon>Solilutibacter</taxon>
    </lineage>
</organism>
<feature type="domain" description="NAD-dependent epimerase/dehydratase" evidence="11">
    <location>
        <begin position="3"/>
        <end position="251"/>
    </location>
</feature>
<dbReference type="GO" id="GO:0033499">
    <property type="term" value="P:galactose catabolic process via UDP-galactose, Leloir pathway"/>
    <property type="evidence" value="ECO:0007669"/>
    <property type="project" value="TreeGrafter"/>
</dbReference>
<evidence type="ECO:0000256" key="4">
    <source>
        <dbReference type="ARBA" id="ARBA00007637"/>
    </source>
</evidence>
<dbReference type="Pfam" id="PF01370">
    <property type="entry name" value="Epimerase"/>
    <property type="match status" value="1"/>
</dbReference>
<evidence type="ECO:0000256" key="10">
    <source>
        <dbReference type="RuleBase" id="RU366046"/>
    </source>
</evidence>
<accession>A0A344J6P9</accession>
<dbReference type="InterPro" id="IPR005886">
    <property type="entry name" value="UDP_G4E"/>
</dbReference>